<evidence type="ECO:0000313" key="1">
    <source>
        <dbReference type="EMBL" id="EKC98537.1"/>
    </source>
</evidence>
<comment type="caution">
    <text evidence="1">The sequence shown here is derived from an EMBL/GenBank/DDBJ whole genome shotgun (WGS) entry which is preliminary data.</text>
</comment>
<dbReference type="Gene3D" id="3.30.559.10">
    <property type="entry name" value="Chloramphenicol acetyltransferase-like domain"/>
    <property type="match status" value="1"/>
</dbReference>
<dbReference type="HOGENOM" id="CLU_023591_0_0_1"/>
<dbReference type="Proteomes" id="UP000006757">
    <property type="component" value="Unassembled WGS sequence"/>
</dbReference>
<dbReference type="PANTHER" id="PTHR28037:SF1">
    <property type="entry name" value="ALCOHOL O-ACETYLTRANSFERASE 1-RELATED"/>
    <property type="match status" value="1"/>
</dbReference>
<sequence>MGSASVPVRPLLRPELTSVTYHERYSLMRQNTGFRHIILWVVTYPSASLPPRAELEARVEALQSAQPILHARLSGTDTNKPGYVEGAPWPGSAIVRQFEGAYSGGEPEESLQVYRAEMERFSSEPLDGPMWCVGLYSKPGAERSYLTLAFNHLVIDGRGSSLLLTALQDGSDIPEETLFSPTRADDTIPMTPTLRFLAPIVFRELLLPKFPLWVQAPFTKDDPWPGHAVEKAPFDVPQDIRLLSLTPEEVKDLKVHSKANGVKTLHPLLKAAYMVAIWYVHAGRGTAKVAAKVEGRPPLRLGAATARDERDAKLGHSALAHNYVTSTEVHHVLSGEQQWWPFAAQLSGELSSDQGLQDGRMTISLLGHVPDPDIPASKRDPALPTGWEQYFHARAASPTPYRESLTVSNLGLVKLPPGASDMIWGQTASPYGAPYYANIVGHEGGIRITSTYREGSVTDTAHMEEVHEVMRRILNRVAKGEAKMTLEEIAA</sequence>
<dbReference type="STRING" id="1220162.K1VPA2"/>
<keyword evidence="2" id="KW-1185">Reference proteome</keyword>
<proteinExistence type="predicted"/>
<gene>
    <name evidence="1" type="ORF">A1Q2_07133</name>
</gene>
<dbReference type="SUPFAM" id="SSF52777">
    <property type="entry name" value="CoA-dependent acyltransferases"/>
    <property type="match status" value="1"/>
</dbReference>
<organism evidence="1 2">
    <name type="scientific">Trichosporon asahii var. asahii (strain CBS 8904)</name>
    <name type="common">Yeast</name>
    <dbReference type="NCBI Taxonomy" id="1220162"/>
    <lineage>
        <taxon>Eukaryota</taxon>
        <taxon>Fungi</taxon>
        <taxon>Dikarya</taxon>
        <taxon>Basidiomycota</taxon>
        <taxon>Agaricomycotina</taxon>
        <taxon>Tremellomycetes</taxon>
        <taxon>Trichosporonales</taxon>
        <taxon>Trichosporonaceae</taxon>
        <taxon>Trichosporon</taxon>
    </lineage>
</organism>
<dbReference type="eggNOG" id="ENOG502S6I1">
    <property type="taxonomic scope" value="Eukaryota"/>
</dbReference>
<dbReference type="AlphaFoldDB" id="K1VPA2"/>
<dbReference type="InParanoid" id="K1VPA2"/>
<dbReference type="EMBL" id="AMBO01000387">
    <property type="protein sequence ID" value="EKC98537.1"/>
    <property type="molecule type" value="Genomic_DNA"/>
</dbReference>
<evidence type="ECO:0000313" key="2">
    <source>
        <dbReference type="Proteomes" id="UP000006757"/>
    </source>
</evidence>
<dbReference type="InterPro" id="IPR023213">
    <property type="entry name" value="CAT-like_dom_sf"/>
</dbReference>
<dbReference type="InterPro" id="IPR052058">
    <property type="entry name" value="Alcohol_O-acetyltransferase"/>
</dbReference>
<dbReference type="OMA" id="EETHYIK"/>
<reference evidence="1 2" key="1">
    <citation type="journal article" date="2012" name="Eukaryot. Cell">
        <title>Genome sequence of the Trichosporon asahii environmental strain CBS 8904.</title>
        <authorList>
            <person name="Yang R.Y."/>
            <person name="Li H.T."/>
            <person name="Zhu H."/>
            <person name="Zhou G.P."/>
            <person name="Wang M."/>
            <person name="Wang L."/>
        </authorList>
    </citation>
    <scope>NUCLEOTIDE SEQUENCE [LARGE SCALE GENOMIC DNA]</scope>
    <source>
        <strain evidence="1 2">CBS 8904</strain>
    </source>
</reference>
<name>K1VPA2_TRIAC</name>
<dbReference type="PANTHER" id="PTHR28037">
    <property type="entry name" value="ALCOHOL O-ACETYLTRANSFERASE 1-RELATED"/>
    <property type="match status" value="1"/>
</dbReference>
<accession>K1VPA2</accession>
<protein>
    <recommendedName>
        <fullName evidence="3">Diacylglycerol O-acyltransferase</fullName>
    </recommendedName>
</protein>
<dbReference type="OrthoDB" id="2150604at2759"/>
<evidence type="ECO:0008006" key="3">
    <source>
        <dbReference type="Google" id="ProtNLM"/>
    </source>
</evidence>